<evidence type="ECO:0000313" key="1">
    <source>
        <dbReference type="EMBL" id="RXH94185.1"/>
    </source>
</evidence>
<comment type="caution">
    <text evidence="1">The sequence shown here is derived from an EMBL/GenBank/DDBJ whole genome shotgun (WGS) entry which is preliminary data.</text>
</comment>
<dbReference type="EMBL" id="RDQH01000333">
    <property type="protein sequence ID" value="RXH94185.1"/>
    <property type="molecule type" value="Genomic_DNA"/>
</dbReference>
<evidence type="ECO:0000313" key="2">
    <source>
        <dbReference type="Proteomes" id="UP000290289"/>
    </source>
</evidence>
<name>A0A498JH21_MALDO</name>
<protein>
    <submittedName>
        <fullName evidence="1">Uncharacterized protein</fullName>
    </submittedName>
</protein>
<dbReference type="AlphaFoldDB" id="A0A498JH21"/>
<dbReference type="Proteomes" id="UP000290289">
    <property type="component" value="Chromosome 7"/>
</dbReference>
<sequence>MNPKISYLGMARMFGVDDEIEGNTRRVRLHGSRICYGQDLFHNQMFLASEKSCLRLQCSYSFSTCKHKGRTQCTRLPLYAGSGRSECRLALPPFMERLLPSLEPETYHSWANALAITPSWAVVESRERVEADGSLVQRFMQR</sequence>
<accession>A0A498JH21</accession>
<keyword evidence="2" id="KW-1185">Reference proteome</keyword>
<organism evidence="1 2">
    <name type="scientific">Malus domestica</name>
    <name type="common">Apple</name>
    <name type="synonym">Pyrus malus</name>
    <dbReference type="NCBI Taxonomy" id="3750"/>
    <lineage>
        <taxon>Eukaryota</taxon>
        <taxon>Viridiplantae</taxon>
        <taxon>Streptophyta</taxon>
        <taxon>Embryophyta</taxon>
        <taxon>Tracheophyta</taxon>
        <taxon>Spermatophyta</taxon>
        <taxon>Magnoliopsida</taxon>
        <taxon>eudicotyledons</taxon>
        <taxon>Gunneridae</taxon>
        <taxon>Pentapetalae</taxon>
        <taxon>rosids</taxon>
        <taxon>fabids</taxon>
        <taxon>Rosales</taxon>
        <taxon>Rosaceae</taxon>
        <taxon>Amygdaloideae</taxon>
        <taxon>Maleae</taxon>
        <taxon>Malus</taxon>
    </lineage>
</organism>
<reference evidence="1 2" key="1">
    <citation type="submission" date="2018-10" db="EMBL/GenBank/DDBJ databases">
        <title>A high-quality apple genome assembly.</title>
        <authorList>
            <person name="Hu J."/>
        </authorList>
    </citation>
    <scope>NUCLEOTIDE SEQUENCE [LARGE SCALE GENOMIC DNA]</scope>
    <source>
        <strain evidence="2">cv. HFTH1</strain>
        <tissue evidence="1">Young leaf</tissue>
    </source>
</reference>
<gene>
    <name evidence="1" type="ORF">DVH24_023869</name>
</gene>
<proteinExistence type="predicted"/>